<accession>A0A5C6F3N4</accession>
<proteinExistence type="predicted"/>
<dbReference type="PANTHER" id="PTHR48098">
    <property type="entry name" value="ENTEROCHELIN ESTERASE-RELATED"/>
    <property type="match status" value="1"/>
</dbReference>
<dbReference type="SUPFAM" id="SSF53474">
    <property type="entry name" value="alpha/beta-Hydrolases"/>
    <property type="match status" value="1"/>
</dbReference>
<dbReference type="Proteomes" id="UP000318288">
    <property type="component" value="Unassembled WGS sequence"/>
</dbReference>
<gene>
    <name evidence="2" type="primary">axe1-6A</name>
    <name evidence="2" type="ORF">Poly51_31180</name>
</gene>
<dbReference type="OrthoDB" id="9777383at2"/>
<dbReference type="Pfam" id="PF00756">
    <property type="entry name" value="Esterase"/>
    <property type="match status" value="1"/>
</dbReference>
<feature type="signal peptide" evidence="1">
    <location>
        <begin position="1"/>
        <end position="22"/>
    </location>
</feature>
<dbReference type="InterPro" id="IPR050583">
    <property type="entry name" value="Mycobacterial_A85_antigen"/>
</dbReference>
<dbReference type="Gene3D" id="3.40.50.1820">
    <property type="entry name" value="alpha/beta hydrolase"/>
    <property type="match status" value="1"/>
</dbReference>
<evidence type="ECO:0000313" key="3">
    <source>
        <dbReference type="Proteomes" id="UP000318288"/>
    </source>
</evidence>
<dbReference type="EMBL" id="SJPW01000004">
    <property type="protein sequence ID" value="TWU54399.1"/>
    <property type="molecule type" value="Genomic_DNA"/>
</dbReference>
<comment type="caution">
    <text evidence="2">The sequence shown here is derived from an EMBL/GenBank/DDBJ whole genome shotgun (WGS) entry which is preliminary data.</text>
</comment>
<dbReference type="InterPro" id="IPR029058">
    <property type="entry name" value="AB_hydrolase_fold"/>
</dbReference>
<reference evidence="2 3" key="1">
    <citation type="submission" date="2019-02" db="EMBL/GenBank/DDBJ databases">
        <title>Deep-cultivation of Planctomycetes and their phenomic and genomic characterization uncovers novel biology.</title>
        <authorList>
            <person name="Wiegand S."/>
            <person name="Jogler M."/>
            <person name="Boedeker C."/>
            <person name="Pinto D."/>
            <person name="Vollmers J."/>
            <person name="Rivas-Marin E."/>
            <person name="Kohn T."/>
            <person name="Peeters S.H."/>
            <person name="Heuer A."/>
            <person name="Rast P."/>
            <person name="Oberbeckmann S."/>
            <person name="Bunk B."/>
            <person name="Jeske O."/>
            <person name="Meyerdierks A."/>
            <person name="Storesund J.E."/>
            <person name="Kallscheuer N."/>
            <person name="Luecker S."/>
            <person name="Lage O.M."/>
            <person name="Pohl T."/>
            <person name="Merkel B.J."/>
            <person name="Hornburger P."/>
            <person name="Mueller R.-W."/>
            <person name="Bruemmer F."/>
            <person name="Labrenz M."/>
            <person name="Spormann A.M."/>
            <person name="Op Den Camp H."/>
            <person name="Overmann J."/>
            <person name="Amann R."/>
            <person name="Jetten M.S.M."/>
            <person name="Mascher T."/>
            <person name="Medema M.H."/>
            <person name="Devos D.P."/>
            <person name="Kaster A.-K."/>
            <person name="Ovreas L."/>
            <person name="Rohde M."/>
            <person name="Galperin M.Y."/>
            <person name="Jogler C."/>
        </authorList>
    </citation>
    <scope>NUCLEOTIDE SEQUENCE [LARGE SCALE GENOMIC DNA]</scope>
    <source>
        <strain evidence="2 3">Poly51</strain>
    </source>
</reference>
<keyword evidence="3" id="KW-1185">Reference proteome</keyword>
<sequence precursor="true">MIRLRVICSLLVAILGAVSVQAQPVAKQTKKPSPPFQWVNPPAGKIAGVTHHSFKSTSLKQPVGYCLYLPPSYRETGDAVEQKYPVVYYLHGGRPGSETKSIRLATYIDAAMRAGEVPEMVYVFVNGGPVSHYNMPDDPTAQGQGVFLNELIPHIEQTYRVIANRSGRGLEGFSQGGRGTSRIMFKHPELFCSAAPGGGGYSTEKNISENNGEENPKLIFAPGDNTWDLARAYAKNLQARFPLRIQFHVGTKGFNYENNLAFMSFLAEKGIPFEKVIVPDAGHSAMQIYETRGNQIMNFHAKSFGLDTDVAE</sequence>
<dbReference type="PANTHER" id="PTHR48098:SF1">
    <property type="entry name" value="DIACYLGLYCEROL ACYLTRANSFERASE_MYCOLYLTRANSFERASE AG85A"/>
    <property type="match status" value="1"/>
</dbReference>
<dbReference type="AlphaFoldDB" id="A0A5C6F3N4"/>
<organism evidence="2 3">
    <name type="scientific">Rubripirellula tenax</name>
    <dbReference type="NCBI Taxonomy" id="2528015"/>
    <lineage>
        <taxon>Bacteria</taxon>
        <taxon>Pseudomonadati</taxon>
        <taxon>Planctomycetota</taxon>
        <taxon>Planctomycetia</taxon>
        <taxon>Pirellulales</taxon>
        <taxon>Pirellulaceae</taxon>
        <taxon>Rubripirellula</taxon>
    </lineage>
</organism>
<keyword evidence="1" id="KW-0732">Signal</keyword>
<evidence type="ECO:0000313" key="2">
    <source>
        <dbReference type="EMBL" id="TWU54399.1"/>
    </source>
</evidence>
<dbReference type="GO" id="GO:0016747">
    <property type="term" value="F:acyltransferase activity, transferring groups other than amino-acyl groups"/>
    <property type="evidence" value="ECO:0007669"/>
    <property type="project" value="TreeGrafter"/>
</dbReference>
<name>A0A5C6F3N4_9BACT</name>
<protein>
    <submittedName>
        <fullName evidence="2">Carbohydrate acetyl esterase/feruloyl esterase</fullName>
    </submittedName>
</protein>
<feature type="chain" id="PRO_5022859178" evidence="1">
    <location>
        <begin position="23"/>
        <end position="312"/>
    </location>
</feature>
<evidence type="ECO:0000256" key="1">
    <source>
        <dbReference type="SAM" id="SignalP"/>
    </source>
</evidence>
<dbReference type="InterPro" id="IPR000801">
    <property type="entry name" value="Esterase-like"/>
</dbReference>